<dbReference type="SUPFAM" id="SSF52266">
    <property type="entry name" value="SGNH hydrolase"/>
    <property type="match status" value="1"/>
</dbReference>
<dbReference type="CDD" id="cd14488">
    <property type="entry name" value="CBM6-CBM35-CBM36_like_2"/>
    <property type="match status" value="4"/>
</dbReference>
<dbReference type="NCBIfam" id="TIGR03804">
    <property type="entry name" value="para_beta_helix"/>
    <property type="match status" value="1"/>
</dbReference>
<evidence type="ECO:0000259" key="3">
    <source>
        <dbReference type="Pfam" id="PF25275"/>
    </source>
</evidence>
<evidence type="ECO:0000313" key="5">
    <source>
        <dbReference type="Proteomes" id="UP000292580"/>
    </source>
</evidence>
<sequence length="1049" mass="114667">MVENFVIKNASIALNSNAAIISRNHIEGGGLYITSSSRHLIENNTIQRGGISLIQCADSIILNNTISDNSQSYGIFSDRSAFNLIKMNNISNNEYGMMVGTSFNDIYLNTFMKNTNNVGFTGIMPRSLDIWHSSSPITYEYEGNTFENCLGNYWSDYTGTDSNNDGVGEQKYGTPGQESLDYHPLITPADAYKEDKTKKKNRGSGDGNDLLHLESSTAGTVGLYSDAITADASTVSILPLGDSITQADQDHASYRYWLWHTLQDNGYTNVDFCGTMDLSWSGTPNLYQDFDQDHEGHAGWRADHLINGRYDSNDRLATWLSGYTPDVVLLHIGTNDLNWEEIVFGISGEEVIANTIEDVEQIITILRSDNPDVTILVARIIPTTKSPHEEWNVNPLAVTYNSQIAGMADAMTTDRSPVIVVDHYSGFDLTADTYDFLHPDESGEKKMNTRWFGTLDQILDGSTTPPDEGITIDNTDAAHVSISGTWTPSTFAGINPPYGVNYLHDGNTGKGEKSVTFSPQIPEDGDYNVYIYYTQYSNRASNTPVDIVHAGQTDTVTVNQRVNGGQFYLLGTYTFYADSGGAIRIRNDATDGYVIADAVRIVYEGPPTSDPSSQPSDEGITIDNTDSAHVTMTGAWTTSSYTLVNPPYGANYLHDGNTGKGEKSVTFSPQIPEDGDYNVYIYYTQYSNRASNTPVDIVHAGQTDTLTVNQRINGGQFYLLGTYTFYADSGGAIRLRNDATDGYVIADAVRIVYEGPPTSDPPSQPSDEGITIDNTDSAHVAMTGAWTTSSYTLVNPPYGANYLHDGNTGKGEKSVTFSPQIPEDGDYNVYIYYTQYSNRASNTPVDIVHAGQTDTVTVNQRVNGGQFYLLGTYTFYADSGGAIRIRNDATDGYVIADAVRIVYEGPPTSDPPSQPSGEEIVIDNTDSAHVTMTGAWTTSSYTLVNPPYGANYLHDGNTGKGEKSVTFSPQIPEDGDYNVYIYYTQYSNRASNTPVDIVHAGQTDTVTVNQRVNGGQFYLLGTYTFYADSGGAIRIRNDATDGYVIADAV</sequence>
<dbReference type="Pfam" id="PF25275">
    <property type="entry name" value="Golvesin_C"/>
    <property type="match status" value="4"/>
</dbReference>
<evidence type="ECO:0000259" key="2">
    <source>
        <dbReference type="Pfam" id="PF13472"/>
    </source>
</evidence>
<dbReference type="Proteomes" id="UP000292580">
    <property type="component" value="Unassembled WGS sequence"/>
</dbReference>
<dbReference type="PANTHER" id="PTHR30383:SF2">
    <property type="entry name" value="CELLULOSE-BINDING PROTEIN"/>
    <property type="match status" value="1"/>
</dbReference>
<dbReference type="CDD" id="cd01833">
    <property type="entry name" value="XynB_like"/>
    <property type="match status" value="1"/>
</dbReference>
<dbReference type="Pfam" id="PF05048">
    <property type="entry name" value="NosD"/>
    <property type="match status" value="1"/>
</dbReference>
<dbReference type="SUPFAM" id="SSF51126">
    <property type="entry name" value="Pectin lyase-like"/>
    <property type="match status" value="1"/>
</dbReference>
<name>A0A483CSS8_9EURY</name>
<dbReference type="InterPro" id="IPR012334">
    <property type="entry name" value="Pectin_lyas_fold"/>
</dbReference>
<reference evidence="4 5" key="1">
    <citation type="submission" date="2017-11" db="EMBL/GenBank/DDBJ databases">
        <title>Isolation and Characterization of Methanofollis Species from Methane Seep Offshore SW Taiwan.</title>
        <authorList>
            <person name="Teng N.-H."/>
            <person name="Lai M.-C."/>
            <person name="Chen S.-C."/>
        </authorList>
    </citation>
    <scope>NUCLEOTIDE SEQUENCE [LARGE SCALE GENOMIC DNA]</scope>
    <source>
        <strain evidence="4 5">FWC-SCC2</strain>
    </source>
</reference>
<feature type="domain" description="SGNH hydrolase-type esterase" evidence="2">
    <location>
        <begin position="240"/>
        <end position="445"/>
    </location>
</feature>
<dbReference type="InterPro" id="IPR013830">
    <property type="entry name" value="SGNH_hydro"/>
</dbReference>
<evidence type="ECO:0008006" key="6">
    <source>
        <dbReference type="Google" id="ProtNLM"/>
    </source>
</evidence>
<evidence type="ECO:0000313" key="4">
    <source>
        <dbReference type="EMBL" id="TAJ43578.1"/>
    </source>
</evidence>
<keyword evidence="5" id="KW-1185">Reference proteome</keyword>
<organism evidence="4 5">
    <name type="scientific">Methanofollis fontis</name>
    <dbReference type="NCBI Taxonomy" id="2052832"/>
    <lineage>
        <taxon>Archaea</taxon>
        <taxon>Methanobacteriati</taxon>
        <taxon>Methanobacteriota</taxon>
        <taxon>Stenosarchaea group</taxon>
        <taxon>Methanomicrobia</taxon>
        <taxon>Methanomicrobiales</taxon>
        <taxon>Methanomicrobiaceae</taxon>
        <taxon>Methanofollis</taxon>
    </lineage>
</organism>
<dbReference type="InterPro" id="IPR006626">
    <property type="entry name" value="PbH1"/>
</dbReference>
<feature type="domain" description="Periplasmic copper-binding protein NosD beta helix" evidence="1">
    <location>
        <begin position="15"/>
        <end position="159"/>
    </location>
</feature>
<proteinExistence type="predicted"/>
<dbReference type="AlphaFoldDB" id="A0A483CSS8"/>
<comment type="caution">
    <text evidence="4">The sequence shown here is derived from an EMBL/GenBank/DDBJ whole genome shotgun (WGS) entry which is preliminary data.</text>
</comment>
<feature type="non-terminal residue" evidence="4">
    <location>
        <position position="1049"/>
    </location>
</feature>
<dbReference type="SMART" id="SM00710">
    <property type="entry name" value="PbH1"/>
    <property type="match status" value="4"/>
</dbReference>
<dbReference type="InterPro" id="IPR022441">
    <property type="entry name" value="Para_beta_helix_rpt-2"/>
</dbReference>
<dbReference type="InterPro" id="IPR007742">
    <property type="entry name" value="NosD_dom"/>
</dbReference>
<dbReference type="GO" id="GO:0004622">
    <property type="term" value="F:phosphatidylcholine lysophospholipase activity"/>
    <property type="evidence" value="ECO:0007669"/>
    <property type="project" value="TreeGrafter"/>
</dbReference>
<dbReference type="Gene3D" id="2.160.20.10">
    <property type="entry name" value="Single-stranded right-handed beta-helix, Pectin lyase-like"/>
    <property type="match status" value="1"/>
</dbReference>
<dbReference type="Gene3D" id="3.40.50.1110">
    <property type="entry name" value="SGNH hydrolase"/>
    <property type="match status" value="1"/>
</dbReference>
<dbReference type="InterPro" id="IPR011050">
    <property type="entry name" value="Pectin_lyase_fold/virulence"/>
</dbReference>
<accession>A0A483CSS8</accession>
<protein>
    <recommendedName>
        <fullName evidence="6">Periplasmic copper-binding protein NosD beta helix domain-containing protein</fullName>
    </recommendedName>
</protein>
<feature type="domain" description="Golvesin/Xly CBD-like" evidence="3">
    <location>
        <begin position="770"/>
        <end position="902"/>
    </location>
</feature>
<evidence type="ECO:0000259" key="1">
    <source>
        <dbReference type="Pfam" id="PF05048"/>
    </source>
</evidence>
<dbReference type="EMBL" id="PGCL01000005">
    <property type="protein sequence ID" value="TAJ43578.1"/>
    <property type="molecule type" value="Genomic_DNA"/>
</dbReference>
<dbReference type="PANTHER" id="PTHR30383">
    <property type="entry name" value="THIOESTERASE 1/PROTEASE 1/LYSOPHOSPHOLIPASE L1"/>
    <property type="match status" value="1"/>
</dbReference>
<dbReference type="InterPro" id="IPR033803">
    <property type="entry name" value="CBD-like_Golvesin-Xly"/>
</dbReference>
<feature type="domain" description="Golvesin/Xly CBD-like" evidence="3">
    <location>
        <begin position="920"/>
        <end position="1049"/>
    </location>
</feature>
<feature type="domain" description="Golvesin/Xly CBD-like" evidence="3">
    <location>
        <begin position="470"/>
        <end position="602"/>
    </location>
</feature>
<dbReference type="InterPro" id="IPR036514">
    <property type="entry name" value="SGNH_hydro_sf"/>
</dbReference>
<feature type="domain" description="Golvesin/Xly CBD-like" evidence="3">
    <location>
        <begin position="620"/>
        <end position="752"/>
    </location>
</feature>
<dbReference type="Pfam" id="PF13472">
    <property type="entry name" value="Lipase_GDSL_2"/>
    <property type="match status" value="1"/>
</dbReference>
<gene>
    <name evidence="4" type="ORF">CUJ86_10640</name>
</gene>
<dbReference type="InterPro" id="IPR051532">
    <property type="entry name" value="Ester_Hydrolysis_Enzymes"/>
</dbReference>